<evidence type="ECO:0000256" key="2">
    <source>
        <dbReference type="ARBA" id="ARBA00023136"/>
    </source>
</evidence>
<proteinExistence type="predicted"/>
<keyword evidence="4" id="KW-0812">Transmembrane</keyword>
<dbReference type="InterPro" id="IPR020894">
    <property type="entry name" value="Cadherin_CS"/>
</dbReference>
<dbReference type="AlphaFoldDB" id="A0A3M7QEM9"/>
<dbReference type="GO" id="GO:0005886">
    <property type="term" value="C:plasma membrane"/>
    <property type="evidence" value="ECO:0007669"/>
    <property type="project" value="InterPro"/>
</dbReference>
<reference evidence="6 7" key="1">
    <citation type="journal article" date="2018" name="Sci. Rep.">
        <title>Genomic signatures of local adaptation to the degree of environmental predictability in rotifers.</title>
        <authorList>
            <person name="Franch-Gras L."/>
            <person name="Hahn C."/>
            <person name="Garcia-Roger E.M."/>
            <person name="Carmona M.J."/>
            <person name="Serra M."/>
            <person name="Gomez A."/>
        </authorList>
    </citation>
    <scope>NUCLEOTIDE SEQUENCE [LARGE SCALE GENOMIC DNA]</scope>
    <source>
        <strain evidence="6">HYR1</strain>
    </source>
</reference>
<keyword evidence="7" id="KW-1185">Reference proteome</keyword>
<dbReference type="PROSITE" id="PS00232">
    <property type="entry name" value="CADHERIN_1"/>
    <property type="match status" value="1"/>
</dbReference>
<comment type="subcellular location">
    <subcellularLocation>
        <location evidence="1">Membrane</location>
    </subcellularLocation>
</comment>
<evidence type="ECO:0000256" key="5">
    <source>
        <dbReference type="SAM" id="SignalP"/>
    </source>
</evidence>
<feature type="compositionally biased region" description="Polar residues" evidence="3">
    <location>
        <begin position="543"/>
        <end position="553"/>
    </location>
</feature>
<dbReference type="Proteomes" id="UP000276133">
    <property type="component" value="Unassembled WGS sequence"/>
</dbReference>
<protein>
    <submittedName>
        <fullName evidence="6">Uncharacterized protein</fullName>
    </submittedName>
</protein>
<feature type="compositionally biased region" description="Low complexity" evidence="3">
    <location>
        <begin position="527"/>
        <end position="542"/>
    </location>
</feature>
<evidence type="ECO:0000313" key="6">
    <source>
        <dbReference type="EMBL" id="RNA09739.1"/>
    </source>
</evidence>
<feature type="region of interest" description="Disordered" evidence="3">
    <location>
        <begin position="526"/>
        <end position="556"/>
    </location>
</feature>
<feature type="chain" id="PRO_5018026849" evidence="5">
    <location>
        <begin position="20"/>
        <end position="719"/>
    </location>
</feature>
<sequence length="719" mass="81233">MIRLIILLISVRLIKSSQASRIELQHIEINEELEPNYLIINFTELILHRMRLMQKNPNLIRLESLELEQTSNLNEYFSIDLKKFRLQDENGLNKSSIILLRTSSKKLDREYLCRTDIPSCPCAHHCFLNLNLSAHFENFGHGMTQIKLSLPILLNDLNDNKPFFYQPEIIIDLNQMEIGEQDLVTIPLKLAVDLDSTELNQVVGYALEKVSYIKDNYASISFSNNQLDLLIDLRQLSPDLEFLSDKFKLIATDSRHHADQLIQIKYKIPKLKPSKSTKGGLPSPRVTSHQTNVISIISAINDIEIVVSNSSESYELKFKSNSKNQIFVSNKTDSLITLAYFIVEKTKAGKKLDHIELRSEQAAESGLPLGQHGDLFVISEMRNGLYSISVKSEQYHQIIKFKNEEKKINYSLLLRTKIDQEEIFKAISMQMPASLFVRSAFTSSQQPRVDSALESDKLDLQNYLVIVSIACVVLAVFAVLCLTISVMCFCCKKCQDNKKDEKIESVDQEEKSPNIMVYDVLPNQTKSLSSSSSSSCTSSNLSPVTTTTTSMANEQMHEQKPINPLFDTNLGAEWFQAQHQNQSTAVSSPLSASSSSNLIKTVDEVDKYKNDLYRNAQVMYKQKQLFQQNQSNYYSFGVDSNVATASPSTKTEIYQAKPVSLLNNSMGSSSPSYSFINEVNLNSVDNLKDSIKEKMMSRLNEALTNPNLSSKSFGQISCV</sequence>
<gene>
    <name evidence="6" type="ORF">BpHYR1_023005</name>
</gene>
<accession>A0A3M7QEM9</accession>
<feature type="signal peptide" evidence="5">
    <location>
        <begin position="1"/>
        <end position="19"/>
    </location>
</feature>
<keyword evidence="2 4" id="KW-0472">Membrane</keyword>
<evidence type="ECO:0000256" key="1">
    <source>
        <dbReference type="ARBA" id="ARBA00004370"/>
    </source>
</evidence>
<dbReference type="EMBL" id="REGN01006373">
    <property type="protein sequence ID" value="RNA09739.1"/>
    <property type="molecule type" value="Genomic_DNA"/>
</dbReference>
<keyword evidence="4" id="KW-1133">Transmembrane helix</keyword>
<comment type="caution">
    <text evidence="6">The sequence shown here is derived from an EMBL/GenBank/DDBJ whole genome shotgun (WGS) entry which is preliminary data.</text>
</comment>
<feature type="transmembrane region" description="Helical" evidence="4">
    <location>
        <begin position="463"/>
        <end position="489"/>
    </location>
</feature>
<dbReference type="GO" id="GO:0007155">
    <property type="term" value="P:cell adhesion"/>
    <property type="evidence" value="ECO:0007669"/>
    <property type="project" value="InterPro"/>
</dbReference>
<evidence type="ECO:0000256" key="3">
    <source>
        <dbReference type="SAM" id="MobiDB-lite"/>
    </source>
</evidence>
<evidence type="ECO:0000256" key="4">
    <source>
        <dbReference type="SAM" id="Phobius"/>
    </source>
</evidence>
<name>A0A3M7QEM9_BRAPC</name>
<dbReference type="OrthoDB" id="10482191at2759"/>
<evidence type="ECO:0000313" key="7">
    <source>
        <dbReference type="Proteomes" id="UP000276133"/>
    </source>
</evidence>
<keyword evidence="5" id="KW-0732">Signal</keyword>
<organism evidence="6 7">
    <name type="scientific">Brachionus plicatilis</name>
    <name type="common">Marine rotifer</name>
    <name type="synonym">Brachionus muelleri</name>
    <dbReference type="NCBI Taxonomy" id="10195"/>
    <lineage>
        <taxon>Eukaryota</taxon>
        <taxon>Metazoa</taxon>
        <taxon>Spiralia</taxon>
        <taxon>Gnathifera</taxon>
        <taxon>Rotifera</taxon>
        <taxon>Eurotatoria</taxon>
        <taxon>Monogononta</taxon>
        <taxon>Pseudotrocha</taxon>
        <taxon>Ploima</taxon>
        <taxon>Brachionidae</taxon>
        <taxon>Brachionus</taxon>
    </lineage>
</organism>